<dbReference type="KEGG" id="hbu:Hbut_0957"/>
<sequence length="456" mass="49284">MTLLEQKLRIDADRATAELPLFLLYALAHSGGHIAPHEALAELSNDKQLSSIMKEFTKISKFYVALYKKYTNSLLALEKLAEAVNIDVIRRTIRSYTTGYLVSGKPLEVLLGVVNSVIANFEEVIRRKLSALTTAIEAISTLTAFVLLTVILASIFAENIAAIYLAALLVIAASAAIAISARIRVLDTYLQLNVKPYLGVAAETLALTALSLLVVKDISSTTFSILVPVLATGSLAIKLYYILYAKNYINSLKRLAYLARILVEIVSVKGVTRDVVVAIIKREGRDASSQIIYALRTGRPIPLRASDANKLAYLVSKTVSSALRAGGQAVKSLHIASAILELVSTTVSRIYTYTMAYSTTLAGVIAAMQLAIVLVANMLSDTTLSTTITSATASPLPFTQPLQHAVIDVHAAVILITVIGIAISYALTYASWRIPFYNHVPPIILLSAYIILQVYG</sequence>
<dbReference type="Proteomes" id="UP000002593">
    <property type="component" value="Chromosome"/>
</dbReference>
<dbReference type="EnsemblBacteria" id="ABM80805">
    <property type="protein sequence ID" value="ABM80805"/>
    <property type="gene ID" value="Hbut_0957"/>
</dbReference>
<reference evidence="2 3" key="1">
    <citation type="journal article" date="2007" name="Archaea">
        <title>The genome of Hyperthermus butylicus: a sulfur-reducing, peptide fermenting, neutrophilic Crenarchaeote growing up to 108 degrees C.</title>
        <authorList>
            <person name="Brugger K."/>
            <person name="Chen L."/>
            <person name="Stark M."/>
            <person name="Zibat A."/>
            <person name="Redder P."/>
            <person name="Ruepp A."/>
            <person name="Awayez M."/>
            <person name="She Q."/>
            <person name="Garrett R.A."/>
            <person name="Klenk H.P."/>
        </authorList>
    </citation>
    <scope>NUCLEOTIDE SEQUENCE [LARGE SCALE GENOMIC DNA]</scope>
    <source>
        <strain evidence="3">DSM 5456 / JCM 9403 / PLM1-5</strain>
    </source>
</reference>
<feature type="transmembrane region" description="Helical" evidence="1">
    <location>
        <begin position="436"/>
        <end position="455"/>
    </location>
</feature>
<feature type="transmembrane region" description="Helical" evidence="1">
    <location>
        <begin position="409"/>
        <end position="429"/>
    </location>
</feature>
<dbReference type="STRING" id="415426.Hbut_0957"/>
<feature type="transmembrane region" description="Helical" evidence="1">
    <location>
        <begin position="163"/>
        <end position="185"/>
    </location>
</feature>
<dbReference type="eggNOG" id="arCOG01808">
    <property type="taxonomic scope" value="Archaea"/>
</dbReference>
<feature type="transmembrane region" description="Helical" evidence="1">
    <location>
        <begin position="135"/>
        <end position="157"/>
    </location>
</feature>
<dbReference type="AlphaFoldDB" id="A2BLE4"/>
<organism evidence="2 3">
    <name type="scientific">Hyperthermus butylicus (strain DSM 5456 / JCM 9403 / PLM1-5)</name>
    <dbReference type="NCBI Taxonomy" id="415426"/>
    <lineage>
        <taxon>Archaea</taxon>
        <taxon>Thermoproteota</taxon>
        <taxon>Thermoprotei</taxon>
        <taxon>Desulfurococcales</taxon>
        <taxon>Pyrodictiaceae</taxon>
        <taxon>Hyperthermus</taxon>
    </lineage>
</organism>
<dbReference type="HOGENOM" id="CLU_599373_0_0_2"/>
<evidence type="ECO:0000313" key="2">
    <source>
        <dbReference type="EMBL" id="ABM80805.1"/>
    </source>
</evidence>
<feature type="transmembrane region" description="Helical" evidence="1">
    <location>
        <begin position="197"/>
        <end position="215"/>
    </location>
</feature>
<proteinExistence type="predicted"/>
<keyword evidence="1" id="KW-1133">Transmembrane helix</keyword>
<evidence type="ECO:0000256" key="1">
    <source>
        <dbReference type="SAM" id="Phobius"/>
    </source>
</evidence>
<gene>
    <name evidence="2" type="ordered locus">Hbut_0957</name>
</gene>
<accession>A2BLE4</accession>
<keyword evidence="1" id="KW-0812">Transmembrane</keyword>
<keyword evidence="3" id="KW-1185">Reference proteome</keyword>
<dbReference type="GeneID" id="4781367"/>
<protein>
    <submittedName>
        <fullName evidence="2">Uncharacterized protein</fullName>
    </submittedName>
</protein>
<dbReference type="OrthoDB" id="383469at2157"/>
<dbReference type="EMBL" id="CP000493">
    <property type="protein sequence ID" value="ABM80805.1"/>
    <property type="molecule type" value="Genomic_DNA"/>
</dbReference>
<feature type="transmembrane region" description="Helical" evidence="1">
    <location>
        <begin position="221"/>
        <end position="244"/>
    </location>
</feature>
<name>A2BLE4_HYPBU</name>
<feature type="transmembrane region" description="Helical" evidence="1">
    <location>
        <begin position="355"/>
        <end position="376"/>
    </location>
</feature>
<evidence type="ECO:0000313" key="3">
    <source>
        <dbReference type="Proteomes" id="UP000002593"/>
    </source>
</evidence>
<dbReference type="RefSeq" id="WP_011822123.1">
    <property type="nucleotide sequence ID" value="NC_008818.1"/>
</dbReference>
<keyword evidence="1" id="KW-0472">Membrane</keyword>